<reference evidence="7 8" key="1">
    <citation type="submission" date="2023-08" db="EMBL/GenBank/DDBJ databases">
        <title>Black Yeasts Isolated from many extreme environments.</title>
        <authorList>
            <person name="Coleine C."/>
            <person name="Stajich J.E."/>
            <person name="Selbmann L."/>
        </authorList>
    </citation>
    <scope>NUCLEOTIDE SEQUENCE [LARGE SCALE GENOMIC DNA]</scope>
    <source>
        <strain evidence="7 8">CCFEE 5885</strain>
    </source>
</reference>
<keyword evidence="3" id="KW-0862">Zinc</keyword>
<dbReference type="InterPro" id="IPR002893">
    <property type="entry name" value="Znf_MYND"/>
</dbReference>
<evidence type="ECO:0000256" key="1">
    <source>
        <dbReference type="ARBA" id="ARBA00022723"/>
    </source>
</evidence>
<dbReference type="SUPFAM" id="SSF144232">
    <property type="entry name" value="HIT/MYND zinc finger-like"/>
    <property type="match status" value="1"/>
</dbReference>
<proteinExistence type="predicted"/>
<organism evidence="7 8">
    <name type="scientific">Lithohypha guttulata</name>
    <dbReference type="NCBI Taxonomy" id="1690604"/>
    <lineage>
        <taxon>Eukaryota</taxon>
        <taxon>Fungi</taxon>
        <taxon>Dikarya</taxon>
        <taxon>Ascomycota</taxon>
        <taxon>Pezizomycotina</taxon>
        <taxon>Eurotiomycetes</taxon>
        <taxon>Chaetothyriomycetidae</taxon>
        <taxon>Chaetothyriales</taxon>
        <taxon>Trichomeriaceae</taxon>
        <taxon>Lithohypha</taxon>
    </lineage>
</organism>
<comment type="caution">
    <text evidence="7">The sequence shown here is derived from an EMBL/GenBank/DDBJ whole genome shotgun (WGS) entry which is preliminary data.</text>
</comment>
<dbReference type="InterPro" id="IPR027796">
    <property type="entry name" value="OTT_1508_deam-like"/>
</dbReference>
<evidence type="ECO:0000256" key="2">
    <source>
        <dbReference type="ARBA" id="ARBA00022771"/>
    </source>
</evidence>
<evidence type="ECO:0000313" key="8">
    <source>
        <dbReference type="Proteomes" id="UP001345013"/>
    </source>
</evidence>
<feature type="region of interest" description="Disordered" evidence="5">
    <location>
        <begin position="32"/>
        <end position="64"/>
    </location>
</feature>
<feature type="domain" description="MYND-type" evidence="6">
    <location>
        <begin position="555"/>
        <end position="591"/>
    </location>
</feature>
<protein>
    <recommendedName>
        <fullName evidence="6">MYND-type domain-containing protein</fullName>
    </recommendedName>
</protein>
<evidence type="ECO:0000256" key="5">
    <source>
        <dbReference type="SAM" id="MobiDB-lite"/>
    </source>
</evidence>
<keyword evidence="1" id="KW-0479">Metal-binding</keyword>
<evidence type="ECO:0000256" key="4">
    <source>
        <dbReference type="PROSITE-ProRule" id="PRU00134"/>
    </source>
</evidence>
<dbReference type="PROSITE" id="PS50865">
    <property type="entry name" value="ZF_MYND_2"/>
    <property type="match status" value="1"/>
</dbReference>
<feature type="region of interest" description="Disordered" evidence="5">
    <location>
        <begin position="498"/>
        <end position="528"/>
    </location>
</feature>
<dbReference type="PROSITE" id="PS01360">
    <property type="entry name" value="ZF_MYND_1"/>
    <property type="match status" value="1"/>
</dbReference>
<sequence>MSSKFHWALEGLDESRFQAFISLLRLRNGGQLSEPCDGDDYSDDELGPTTSGPDTDHREADSTNPQQFTTFDERELRRRFLDRTAELVSGVHGGSHVTSTLLAEWPGKAQVLVAKNNLPSESDLGIIQELQKFIEVVARSNDAATTCESSSFWRKMVEHSRSRTRTYIQDLKEAYEEVDMNTAAVTGKAMDDSPKAYQLTSMLEKLRQTAGNPQTDEISWHELLIRKAYQVRTHWLESCVDHFRSCRPKSISKLQQRIFFLARLRIAFNVIVRAARKIPSFENLTITFDLSLKGGGNDRSSDTRGSYSQAPPWSLSRTFNALGLQVSTANLKKVLRKSVPVGKAAAAFDKLQQGQRHVHAEIKLLLYSSRNSLSKATFFDYLGCSKRSCYICWNALASHGHFRTRGSHGKLYNRWTMPETEVACDAALKKLQTCVIETEKKLVSTLLCEQPAAVQHVKESTAGNSSLASMPFYYLDDRLSAISINQYMQKQRLMVSRGAAKPDNGLVKPPDTKRSPLRPSPITSPHAETNDSLVFSEFVVSNSSGMPSGEIGGECGHCEKATTRRCSLCGRDWYCSGFCQRKCGTTHRFRCAGGSLTTADYLYEAIMNDEIPDDPPTVEDYGFHRCTTWNHKSHLLGLYKGLWLMEVESGEIDQWRREGILVEKIAETFERLPQHNRGSYYPWFLRNKHLLSDEALVKPDPKDVMEKGFEEGRPLLSSKDQKKDVGRLKPAAKRYGFVFLAMCSQACLPPPGLAIEGVNLWYELGFPACRNEHAEKELGRLYHRLLFGDKLRADYNRSLGTEWNGDKNTKTCKTCTFDEFWKKWEAGKLVQLLNQYGLSEECQKFADLDIFLAYPLGARRPSVFRLRHWLEEDGACPPEAEVAARTYGFSDNLNARQEMALKDIYKRLFEAGTAMQLHHALCQGGVFEHAQTHVKGIEPDIASILEACKSD</sequence>
<evidence type="ECO:0000259" key="6">
    <source>
        <dbReference type="PROSITE" id="PS50865"/>
    </source>
</evidence>
<dbReference type="Gene3D" id="6.10.140.2220">
    <property type="match status" value="1"/>
</dbReference>
<dbReference type="EMBL" id="JAVRRG010000004">
    <property type="protein sequence ID" value="KAK5101493.1"/>
    <property type="molecule type" value="Genomic_DNA"/>
</dbReference>
<gene>
    <name evidence="7" type="ORF">LTR24_000549</name>
</gene>
<keyword evidence="2 4" id="KW-0863">Zinc-finger</keyword>
<accession>A0ABR0KN64</accession>
<dbReference type="Pfam" id="PF14441">
    <property type="entry name" value="OTT_1508_deam"/>
    <property type="match status" value="1"/>
</dbReference>
<keyword evidence="8" id="KW-1185">Reference proteome</keyword>
<dbReference type="Proteomes" id="UP001345013">
    <property type="component" value="Unassembled WGS sequence"/>
</dbReference>
<evidence type="ECO:0000313" key="7">
    <source>
        <dbReference type="EMBL" id="KAK5101493.1"/>
    </source>
</evidence>
<name>A0ABR0KN64_9EURO</name>
<evidence type="ECO:0000256" key="3">
    <source>
        <dbReference type="ARBA" id="ARBA00022833"/>
    </source>
</evidence>
<feature type="compositionally biased region" description="Acidic residues" evidence="5">
    <location>
        <begin position="36"/>
        <end position="46"/>
    </location>
</feature>